<dbReference type="Proteomes" id="UP000464495">
    <property type="component" value="Chromosome"/>
</dbReference>
<organism evidence="3 4">
    <name type="scientific">Algicella marina</name>
    <dbReference type="NCBI Taxonomy" id="2683284"/>
    <lineage>
        <taxon>Bacteria</taxon>
        <taxon>Pseudomonadati</taxon>
        <taxon>Pseudomonadota</taxon>
        <taxon>Alphaproteobacteria</taxon>
        <taxon>Rhodobacterales</taxon>
        <taxon>Paracoccaceae</taxon>
        <taxon>Algicella</taxon>
    </lineage>
</organism>
<feature type="domain" description="FAD-binding FR-type" evidence="2">
    <location>
        <begin position="7"/>
        <end position="133"/>
    </location>
</feature>
<dbReference type="PANTHER" id="PTHR30157:SF0">
    <property type="entry name" value="NADPH-DEPENDENT FERRIC-CHELATE REDUCTASE"/>
    <property type="match status" value="1"/>
</dbReference>
<evidence type="ECO:0000259" key="2">
    <source>
        <dbReference type="PROSITE" id="PS51384"/>
    </source>
</evidence>
<evidence type="ECO:0000313" key="4">
    <source>
        <dbReference type="Proteomes" id="UP000464495"/>
    </source>
</evidence>
<comment type="similarity">
    <text evidence="1">Belongs to the SIP oxidoreductase family.</text>
</comment>
<dbReference type="Gene3D" id="3.40.50.80">
    <property type="entry name" value="Nucleotide-binding domain of ferredoxin-NADP reductase (FNR) module"/>
    <property type="match status" value="1"/>
</dbReference>
<keyword evidence="4" id="KW-1185">Reference proteome</keyword>
<dbReference type="Pfam" id="PF04954">
    <property type="entry name" value="SIP"/>
    <property type="match status" value="1"/>
</dbReference>
<name>A0A6P1T2W0_9RHOB</name>
<dbReference type="EMBL" id="CP046620">
    <property type="protein sequence ID" value="QHQ36071.1"/>
    <property type="molecule type" value="Genomic_DNA"/>
</dbReference>
<dbReference type="InterPro" id="IPR007037">
    <property type="entry name" value="SIP_rossman_dom"/>
</dbReference>
<dbReference type="InterPro" id="IPR039374">
    <property type="entry name" value="SIP_fam"/>
</dbReference>
<dbReference type="Pfam" id="PF08021">
    <property type="entry name" value="FAD_binding_9"/>
    <property type="match status" value="1"/>
</dbReference>
<dbReference type="Gene3D" id="2.40.30.10">
    <property type="entry name" value="Translation factors"/>
    <property type="match status" value="1"/>
</dbReference>
<reference evidence="3 4" key="1">
    <citation type="submission" date="2019-12" db="EMBL/GenBank/DDBJ databases">
        <title>Complete genome sequence of Algicella marina strain 9Alg 56(T) isolated from the red alga Tichocarpus crinitus.</title>
        <authorList>
            <person name="Kim S.-G."/>
            <person name="Nedashkovskaya O.I."/>
        </authorList>
    </citation>
    <scope>NUCLEOTIDE SEQUENCE [LARGE SCALE GENOMIC DNA]</scope>
    <source>
        <strain evidence="3 4">9Alg 56</strain>
    </source>
</reference>
<dbReference type="KEGG" id="amaq:GO499_13250"/>
<gene>
    <name evidence="3" type="ORF">GO499_13250</name>
</gene>
<dbReference type="AlphaFoldDB" id="A0A6P1T2W0"/>
<dbReference type="InterPro" id="IPR013113">
    <property type="entry name" value="SIP_FAD-bd"/>
</dbReference>
<proteinExistence type="inferred from homology"/>
<dbReference type="RefSeq" id="WP_161862625.1">
    <property type="nucleotide sequence ID" value="NZ_CP046620.1"/>
</dbReference>
<dbReference type="PANTHER" id="PTHR30157">
    <property type="entry name" value="FERRIC REDUCTASE, NADPH-DEPENDENT"/>
    <property type="match status" value="1"/>
</dbReference>
<dbReference type="CDD" id="cd06193">
    <property type="entry name" value="siderophore_interacting"/>
    <property type="match status" value="1"/>
</dbReference>
<dbReference type="InterPro" id="IPR039261">
    <property type="entry name" value="FNR_nucleotide-bd"/>
</dbReference>
<dbReference type="InterPro" id="IPR017938">
    <property type="entry name" value="Riboflavin_synthase-like_b-brl"/>
</dbReference>
<protein>
    <submittedName>
        <fullName evidence="3">Siderophore-interacting protein</fullName>
    </submittedName>
</protein>
<accession>A0A6P1T2W0</accession>
<evidence type="ECO:0000256" key="1">
    <source>
        <dbReference type="ARBA" id="ARBA00035644"/>
    </source>
</evidence>
<dbReference type="InterPro" id="IPR017927">
    <property type="entry name" value="FAD-bd_FR_type"/>
</dbReference>
<dbReference type="PROSITE" id="PS51384">
    <property type="entry name" value="FAD_FR"/>
    <property type="match status" value="1"/>
</dbReference>
<evidence type="ECO:0000313" key="3">
    <source>
        <dbReference type="EMBL" id="QHQ36071.1"/>
    </source>
</evidence>
<sequence>MARPAKRPPRLFTVRKVLRLTPGMIRVTFTSPEIAAMAAGCEGANCKIFLPEPGQTKEAFVAQLADGPRPVVRTYTVRFIRPIDCEMDIDFVDHGDAGPASAWARRADAGDFCGFAGPGPVKVESFYADRYLVVADMSALPVAAATLEAMPRDAVGTALFEITSPADRQEIDAPDGVEQHWIVNPHADQPTGDILRKVLDWPWPEGRIQTCIAGESGMIADLRRYLLVERGLAKEDAYISGYWKVGLVEDEHQQMKREEAAAG</sequence>
<dbReference type="GO" id="GO:0016491">
    <property type="term" value="F:oxidoreductase activity"/>
    <property type="evidence" value="ECO:0007669"/>
    <property type="project" value="InterPro"/>
</dbReference>
<dbReference type="SUPFAM" id="SSF63380">
    <property type="entry name" value="Riboflavin synthase domain-like"/>
    <property type="match status" value="1"/>
</dbReference>